<dbReference type="InterPro" id="IPR004567">
    <property type="entry name" value="Type_II_PanK"/>
</dbReference>
<dbReference type="GO" id="GO:0004594">
    <property type="term" value="F:pantothenate kinase activity"/>
    <property type="evidence" value="ECO:0007669"/>
    <property type="project" value="TreeGrafter"/>
</dbReference>
<dbReference type="SUPFAM" id="SSF53067">
    <property type="entry name" value="Actin-like ATPase domain"/>
    <property type="match status" value="1"/>
</dbReference>
<dbReference type="InterPro" id="IPR043129">
    <property type="entry name" value="ATPase_NBD"/>
</dbReference>
<accession>A0A939C926</accession>
<keyword evidence="3" id="KW-0173">Coenzyme A biosynthesis</keyword>
<reference evidence="4" key="1">
    <citation type="submission" date="2021-01" db="EMBL/GenBank/DDBJ databases">
        <title>Active Sulfur Cycling in an Early Earth Analoge.</title>
        <authorList>
            <person name="Hahn C.R."/>
            <person name="Youssef N.H."/>
            <person name="Elshahed M."/>
        </authorList>
    </citation>
    <scope>NUCLEOTIDE SEQUENCE</scope>
    <source>
        <strain evidence="4">Zod_Metabat.1151</strain>
    </source>
</reference>
<dbReference type="EMBL" id="JAFGDB010000068">
    <property type="protein sequence ID" value="MBN2067622.1"/>
    <property type="molecule type" value="Genomic_DNA"/>
</dbReference>
<gene>
    <name evidence="4" type="ORF">JW744_04095</name>
</gene>
<evidence type="ECO:0000313" key="5">
    <source>
        <dbReference type="Proteomes" id="UP000809243"/>
    </source>
</evidence>
<dbReference type="PANTHER" id="PTHR12280">
    <property type="entry name" value="PANTOTHENATE KINASE"/>
    <property type="match status" value="1"/>
</dbReference>
<protein>
    <recommendedName>
        <fullName evidence="6">Pantothenate kinase</fullName>
    </recommendedName>
</protein>
<dbReference type="Pfam" id="PF03630">
    <property type="entry name" value="Fumble"/>
    <property type="match status" value="1"/>
</dbReference>
<dbReference type="PANTHER" id="PTHR12280:SF20">
    <property type="entry name" value="4'-PHOSPHOPANTETHEINE PHOSPHATASE"/>
    <property type="match status" value="1"/>
</dbReference>
<dbReference type="AlphaFoldDB" id="A0A939C926"/>
<evidence type="ECO:0008006" key="6">
    <source>
        <dbReference type="Google" id="ProtNLM"/>
    </source>
</evidence>
<evidence type="ECO:0000256" key="3">
    <source>
        <dbReference type="ARBA" id="ARBA00022993"/>
    </source>
</evidence>
<keyword evidence="1" id="KW-0547">Nucleotide-binding</keyword>
<name>A0A939C926_9ARCH</name>
<dbReference type="CDD" id="cd24085">
    <property type="entry name" value="ASKHA_NBD_PanK-II_bac"/>
    <property type="match status" value="1"/>
</dbReference>
<evidence type="ECO:0000256" key="2">
    <source>
        <dbReference type="ARBA" id="ARBA00022840"/>
    </source>
</evidence>
<evidence type="ECO:0000256" key="1">
    <source>
        <dbReference type="ARBA" id="ARBA00022741"/>
    </source>
</evidence>
<evidence type="ECO:0000313" key="4">
    <source>
        <dbReference type="EMBL" id="MBN2067622.1"/>
    </source>
</evidence>
<dbReference type="Gene3D" id="3.30.420.40">
    <property type="match status" value="1"/>
</dbReference>
<keyword evidence="2" id="KW-0067">ATP-binding</keyword>
<sequence length="271" mass="28679">MILGIDFGASTTDAVLLQGKRIVKKACAERVLVSPKELDSFLKKNKFHKFQIEGVAISGGKSAGFHKKILGIKPKHVNEIDAIAFGAKFLTGSKRFLAVSMGTGTCIVLFQKKAGHVIGTGLGGGTVLGLSRLLLNESSPKKLAKLAEGGNLRNVDLSVKDVAGGKIGLLNADATASNFGKQGRHSRADLAAAVQSMAAEAVAVLAIAASRQCNCRKVIFLGRTLSFPLVRKRLKKAAELFKAEFSFPKDAEFGTAAGAAYYAQFKKQGRC</sequence>
<proteinExistence type="predicted"/>
<dbReference type="GO" id="GO:0005524">
    <property type="term" value="F:ATP binding"/>
    <property type="evidence" value="ECO:0007669"/>
    <property type="project" value="UniProtKB-KW"/>
</dbReference>
<dbReference type="Proteomes" id="UP000809243">
    <property type="component" value="Unassembled WGS sequence"/>
</dbReference>
<comment type="caution">
    <text evidence="4">The sequence shown here is derived from an EMBL/GenBank/DDBJ whole genome shotgun (WGS) entry which is preliminary data.</text>
</comment>
<dbReference type="GO" id="GO:0015937">
    <property type="term" value="P:coenzyme A biosynthetic process"/>
    <property type="evidence" value="ECO:0007669"/>
    <property type="project" value="UniProtKB-KW"/>
</dbReference>
<dbReference type="GO" id="GO:0005829">
    <property type="term" value="C:cytosol"/>
    <property type="evidence" value="ECO:0007669"/>
    <property type="project" value="TreeGrafter"/>
</dbReference>
<organism evidence="4 5">
    <name type="scientific">Candidatus Iainarchaeum sp</name>
    <dbReference type="NCBI Taxonomy" id="3101447"/>
    <lineage>
        <taxon>Archaea</taxon>
        <taxon>Candidatus Iainarchaeota</taxon>
        <taxon>Candidatus Iainarchaeia</taxon>
        <taxon>Candidatus Iainarchaeales</taxon>
        <taxon>Candidatus Iainarchaeaceae</taxon>
        <taxon>Candidatus Iainarchaeum</taxon>
    </lineage>
</organism>